<evidence type="ECO:0000256" key="1">
    <source>
        <dbReference type="ARBA" id="ARBA00004141"/>
    </source>
</evidence>
<accession>A0A7W7CQL4</accession>
<keyword evidence="5 7" id="KW-1133">Transmembrane helix</keyword>
<feature type="transmembrane region" description="Helical" evidence="7">
    <location>
        <begin position="236"/>
        <end position="257"/>
    </location>
</feature>
<feature type="transmembrane region" description="Helical" evidence="7">
    <location>
        <begin position="176"/>
        <end position="195"/>
    </location>
</feature>
<keyword evidence="6 7" id="KW-0472">Membrane</keyword>
<feature type="transmembrane region" description="Helical" evidence="7">
    <location>
        <begin position="381"/>
        <end position="399"/>
    </location>
</feature>
<feature type="transmembrane region" description="Helical" evidence="7">
    <location>
        <begin position="32"/>
        <end position="53"/>
    </location>
</feature>
<dbReference type="GO" id="GO:0005886">
    <property type="term" value="C:plasma membrane"/>
    <property type="evidence" value="ECO:0007669"/>
    <property type="project" value="TreeGrafter"/>
</dbReference>
<evidence type="ECO:0000256" key="3">
    <source>
        <dbReference type="ARBA" id="ARBA00022448"/>
    </source>
</evidence>
<evidence type="ECO:0000256" key="7">
    <source>
        <dbReference type="SAM" id="Phobius"/>
    </source>
</evidence>
<keyword evidence="4 7" id="KW-0812">Transmembrane</keyword>
<evidence type="ECO:0000256" key="6">
    <source>
        <dbReference type="ARBA" id="ARBA00023136"/>
    </source>
</evidence>
<dbReference type="RefSeq" id="WP_184951526.1">
    <property type="nucleotide sequence ID" value="NZ_BOMC01000063.1"/>
</dbReference>
<organism evidence="8 9">
    <name type="scientific">Paractinoplanes abujensis</name>
    <dbReference type="NCBI Taxonomy" id="882441"/>
    <lineage>
        <taxon>Bacteria</taxon>
        <taxon>Bacillati</taxon>
        <taxon>Actinomycetota</taxon>
        <taxon>Actinomycetes</taxon>
        <taxon>Micromonosporales</taxon>
        <taxon>Micromonosporaceae</taxon>
        <taxon>Paractinoplanes</taxon>
    </lineage>
</organism>
<feature type="transmembrane region" description="Helical" evidence="7">
    <location>
        <begin position="108"/>
        <end position="130"/>
    </location>
</feature>
<proteinExistence type="inferred from homology"/>
<protein>
    <submittedName>
        <fullName evidence="8">Uracil-xanthine permease</fullName>
    </submittedName>
</protein>
<evidence type="ECO:0000256" key="5">
    <source>
        <dbReference type="ARBA" id="ARBA00022989"/>
    </source>
</evidence>
<dbReference type="Proteomes" id="UP000542742">
    <property type="component" value="Unassembled WGS sequence"/>
</dbReference>
<evidence type="ECO:0000313" key="9">
    <source>
        <dbReference type="Proteomes" id="UP000542742"/>
    </source>
</evidence>
<evidence type="ECO:0000313" key="8">
    <source>
        <dbReference type="EMBL" id="MBB4692848.1"/>
    </source>
</evidence>
<evidence type="ECO:0000256" key="4">
    <source>
        <dbReference type="ARBA" id="ARBA00022692"/>
    </source>
</evidence>
<keyword evidence="3" id="KW-0813">Transport</keyword>
<feature type="transmembrane region" description="Helical" evidence="7">
    <location>
        <begin position="352"/>
        <end position="374"/>
    </location>
</feature>
<comment type="subcellular location">
    <subcellularLocation>
        <location evidence="1">Membrane</location>
        <topology evidence="1">Multi-pass membrane protein</topology>
    </subcellularLocation>
</comment>
<sequence length="447" mass="46555">METEADRRPVLDAGFDDRVPPPKLGLFAVQHLLTLSAIWVFPVLIGITLGLATGDVTRMIQASFLLAGVVTVLQSSRIVRLPIVQGPTAAFFAAVLAAGAAYGLDAAFGSMIVAGLIFMALTIPVGRLGVLIHVLRFATDPLVYGTMCVIIGAQLATLGLPGWFGAEGEPAYGWKLFWIGLITLLTVVACLLLGGTTLIRRAAVIIGMVAGSVLAAVSGLWSLPDMSGVAFVGPPALLPFGFAVAWPAVLLMLLAFLESSAEAVGMYTLVSRWGGTELTRERINRGLFTEYAGSVAGAVFGGIGTASYPENAGIVRVTRIGSRFVTMAAGFLAIALAFLPVFSAFVAGLPGAVLAAASTVLFGIIAMSGVQILGAVDWDDLNITVAGTAFILALGGQWLPEAMVATMPDWVRALITTPMMFGAVLLIVLNAAVNYGLRPLLARPSRL</sequence>
<keyword evidence="9" id="KW-1185">Reference proteome</keyword>
<evidence type="ECO:0000256" key="2">
    <source>
        <dbReference type="ARBA" id="ARBA00008821"/>
    </source>
</evidence>
<comment type="similarity">
    <text evidence="2">Belongs to the nucleobase:cation symporter-2 (NCS2) (TC 2.A.40) family.</text>
</comment>
<dbReference type="EMBL" id="JACHMF010000001">
    <property type="protein sequence ID" value="MBB4692848.1"/>
    <property type="molecule type" value="Genomic_DNA"/>
</dbReference>
<dbReference type="Pfam" id="PF00860">
    <property type="entry name" value="Xan_ur_permease"/>
    <property type="match status" value="1"/>
</dbReference>
<dbReference type="PANTHER" id="PTHR42810:SF2">
    <property type="entry name" value="PURINE PERMEASE C1399.01C-RELATED"/>
    <property type="match status" value="1"/>
</dbReference>
<dbReference type="AlphaFoldDB" id="A0A7W7CQL4"/>
<name>A0A7W7CQL4_9ACTN</name>
<feature type="transmembrane region" description="Helical" evidence="7">
    <location>
        <begin position="142"/>
        <end position="164"/>
    </location>
</feature>
<reference evidence="8 9" key="1">
    <citation type="submission" date="2020-08" db="EMBL/GenBank/DDBJ databases">
        <title>Sequencing the genomes of 1000 actinobacteria strains.</title>
        <authorList>
            <person name="Klenk H.-P."/>
        </authorList>
    </citation>
    <scope>NUCLEOTIDE SEQUENCE [LARGE SCALE GENOMIC DNA]</scope>
    <source>
        <strain evidence="8 9">DSM 45518</strain>
    </source>
</reference>
<feature type="transmembrane region" description="Helical" evidence="7">
    <location>
        <begin position="83"/>
        <end position="102"/>
    </location>
</feature>
<gene>
    <name evidence="8" type="ORF">BKA14_002996</name>
</gene>
<feature type="transmembrane region" description="Helical" evidence="7">
    <location>
        <begin position="202"/>
        <end position="224"/>
    </location>
</feature>
<dbReference type="GO" id="GO:0042907">
    <property type="term" value="F:xanthine transmembrane transporter activity"/>
    <property type="evidence" value="ECO:0007669"/>
    <property type="project" value="TreeGrafter"/>
</dbReference>
<dbReference type="NCBIfam" id="NF037981">
    <property type="entry name" value="NCS2_1"/>
    <property type="match status" value="1"/>
</dbReference>
<feature type="transmembrane region" description="Helical" evidence="7">
    <location>
        <begin position="419"/>
        <end position="437"/>
    </location>
</feature>
<dbReference type="PANTHER" id="PTHR42810">
    <property type="entry name" value="PURINE PERMEASE C1399.01C-RELATED"/>
    <property type="match status" value="1"/>
</dbReference>
<comment type="caution">
    <text evidence="8">The sequence shown here is derived from an EMBL/GenBank/DDBJ whole genome shotgun (WGS) entry which is preliminary data.</text>
</comment>
<dbReference type="InterPro" id="IPR006043">
    <property type="entry name" value="NCS2"/>
</dbReference>
<feature type="transmembrane region" description="Helical" evidence="7">
    <location>
        <begin position="324"/>
        <end position="346"/>
    </location>
</feature>